<dbReference type="GO" id="GO:0006772">
    <property type="term" value="P:thiamine metabolic process"/>
    <property type="evidence" value="ECO:0007669"/>
    <property type="project" value="UniProtKB-UniRule"/>
</dbReference>
<dbReference type="GO" id="GO:0016301">
    <property type="term" value="F:kinase activity"/>
    <property type="evidence" value="ECO:0007669"/>
    <property type="project" value="UniProtKB-KW"/>
</dbReference>
<dbReference type="Proteomes" id="UP000500890">
    <property type="component" value="Chromosome"/>
</dbReference>
<sequence length="216" mass="24319">MKQIIIVAGGSPKYWPEMSSYKKNETFWVGVDRGAWFLLENGITPDYAVGDFDSLSVEEFKTISEVVSEVVKAPREKDETDTQLGLKIAMSECDDCPIILIGATGGRMDHLMANFWLMLEPRFQEISQRFMIKDNQNSITFYQSGSHVVEKEGDKDYLGFLCVTPVADLTLRGVKYPLNNYQAAYPISFASNEFIEGYANFEFSSGVVVVVQSKDK</sequence>
<dbReference type="GO" id="GO:0009229">
    <property type="term" value="P:thiamine diphosphate biosynthetic process"/>
    <property type="evidence" value="ECO:0007669"/>
    <property type="project" value="InterPro"/>
</dbReference>
<dbReference type="Pfam" id="PF04265">
    <property type="entry name" value="TPK_B1_binding"/>
    <property type="match status" value="1"/>
</dbReference>
<dbReference type="SMART" id="SM00983">
    <property type="entry name" value="TPK_B1_binding"/>
    <property type="match status" value="1"/>
</dbReference>
<keyword evidence="2" id="KW-0547">Nucleotide-binding</keyword>
<dbReference type="SUPFAM" id="SSF63999">
    <property type="entry name" value="Thiamin pyrophosphokinase, catalytic domain"/>
    <property type="match status" value="1"/>
</dbReference>
<protein>
    <recommendedName>
        <fullName evidence="5">Thiamine diphosphokinase</fullName>
        <ecNumber evidence="5">2.7.6.2</ecNumber>
    </recommendedName>
</protein>
<dbReference type="GO" id="GO:0030975">
    <property type="term" value="F:thiamine binding"/>
    <property type="evidence" value="ECO:0007669"/>
    <property type="project" value="InterPro"/>
</dbReference>
<dbReference type="InterPro" id="IPR006282">
    <property type="entry name" value="Thi_PPkinase"/>
</dbReference>
<dbReference type="InterPro" id="IPR007373">
    <property type="entry name" value="Thiamin_PyroPKinase_B1-bd"/>
</dbReference>
<dbReference type="PANTHER" id="PTHR41299:SF1">
    <property type="entry name" value="THIAMINE PYROPHOSPHOKINASE"/>
    <property type="match status" value="1"/>
</dbReference>
<dbReference type="EC" id="2.7.6.2" evidence="5"/>
<evidence type="ECO:0000259" key="6">
    <source>
        <dbReference type="SMART" id="SM00983"/>
    </source>
</evidence>
<evidence type="ECO:0000256" key="5">
    <source>
        <dbReference type="NCBIfam" id="TIGR01378"/>
    </source>
</evidence>
<name>A0A6G8AMC2_9ENTE</name>
<keyword evidence="1 7" id="KW-0808">Transferase</keyword>
<dbReference type="EMBL" id="CP049886">
    <property type="protein sequence ID" value="QIL46147.1"/>
    <property type="molecule type" value="Genomic_DNA"/>
</dbReference>
<accession>A0A6G8AMC2</accession>
<dbReference type="InterPro" id="IPR036759">
    <property type="entry name" value="TPK_catalytic_sf"/>
</dbReference>
<dbReference type="InterPro" id="IPR007371">
    <property type="entry name" value="TPK_catalytic"/>
</dbReference>
<gene>
    <name evidence="7" type="ORF">G7081_03200</name>
</gene>
<evidence type="ECO:0000313" key="8">
    <source>
        <dbReference type="Proteomes" id="UP000500890"/>
    </source>
</evidence>
<keyword evidence="4" id="KW-0067">ATP-binding</keyword>
<dbReference type="Gene3D" id="3.40.50.10240">
    <property type="entry name" value="Thiamin pyrophosphokinase, catalytic domain"/>
    <property type="match status" value="1"/>
</dbReference>
<organism evidence="7 8">
    <name type="scientific">Vagococcus coleopterorum</name>
    <dbReference type="NCBI Taxonomy" id="2714946"/>
    <lineage>
        <taxon>Bacteria</taxon>
        <taxon>Bacillati</taxon>
        <taxon>Bacillota</taxon>
        <taxon>Bacilli</taxon>
        <taxon>Lactobacillales</taxon>
        <taxon>Enterococcaceae</taxon>
        <taxon>Vagococcus</taxon>
    </lineage>
</organism>
<dbReference type="InterPro" id="IPR053149">
    <property type="entry name" value="TPK"/>
</dbReference>
<dbReference type="KEGG" id="vah:G7081_03200"/>
<feature type="domain" description="Thiamin pyrophosphokinase thiamin-binding" evidence="6">
    <location>
        <begin position="145"/>
        <end position="209"/>
    </location>
</feature>
<dbReference type="GO" id="GO:0005524">
    <property type="term" value="F:ATP binding"/>
    <property type="evidence" value="ECO:0007669"/>
    <property type="project" value="UniProtKB-KW"/>
</dbReference>
<reference evidence="7 8" key="1">
    <citation type="submission" date="2020-03" db="EMBL/GenBank/DDBJ databases">
        <title>Vagococcus sp. nov., isolated from beetles.</title>
        <authorList>
            <person name="Hyun D.-W."/>
            <person name="Bae J.-W."/>
        </authorList>
    </citation>
    <scope>NUCLEOTIDE SEQUENCE [LARGE SCALE GENOMIC DNA]</scope>
    <source>
        <strain evidence="7 8">HDW17A</strain>
    </source>
</reference>
<dbReference type="GO" id="GO:0004788">
    <property type="term" value="F:thiamine diphosphokinase activity"/>
    <property type="evidence" value="ECO:0007669"/>
    <property type="project" value="UniProtKB-UniRule"/>
</dbReference>
<proteinExistence type="predicted"/>
<dbReference type="PANTHER" id="PTHR41299">
    <property type="entry name" value="THIAMINE PYROPHOSPHOKINASE"/>
    <property type="match status" value="1"/>
</dbReference>
<keyword evidence="3 7" id="KW-0418">Kinase</keyword>
<keyword evidence="8" id="KW-1185">Reference proteome</keyword>
<evidence type="ECO:0000256" key="3">
    <source>
        <dbReference type="ARBA" id="ARBA00022777"/>
    </source>
</evidence>
<dbReference type="NCBIfam" id="TIGR01378">
    <property type="entry name" value="thi_PPkinase"/>
    <property type="match status" value="1"/>
</dbReference>
<evidence type="ECO:0000256" key="1">
    <source>
        <dbReference type="ARBA" id="ARBA00022679"/>
    </source>
</evidence>
<evidence type="ECO:0000256" key="4">
    <source>
        <dbReference type="ARBA" id="ARBA00022840"/>
    </source>
</evidence>
<dbReference type="Pfam" id="PF04263">
    <property type="entry name" value="TPK_catalytic"/>
    <property type="match status" value="1"/>
</dbReference>
<evidence type="ECO:0000313" key="7">
    <source>
        <dbReference type="EMBL" id="QIL46147.1"/>
    </source>
</evidence>
<dbReference type="AlphaFoldDB" id="A0A6G8AMC2"/>
<dbReference type="CDD" id="cd07995">
    <property type="entry name" value="TPK"/>
    <property type="match status" value="1"/>
</dbReference>
<evidence type="ECO:0000256" key="2">
    <source>
        <dbReference type="ARBA" id="ARBA00022741"/>
    </source>
</evidence>